<organism evidence="4 5">
    <name type="scientific">Ralstonia insidiosa</name>
    <dbReference type="NCBI Taxonomy" id="190721"/>
    <lineage>
        <taxon>Bacteria</taxon>
        <taxon>Pseudomonadati</taxon>
        <taxon>Pseudomonadota</taxon>
        <taxon>Betaproteobacteria</taxon>
        <taxon>Burkholderiales</taxon>
        <taxon>Burkholderiaceae</taxon>
        <taxon>Ralstonia</taxon>
    </lineage>
</organism>
<keyword evidence="1" id="KW-0238">DNA-binding</keyword>
<dbReference type="SUPFAM" id="SSF56349">
    <property type="entry name" value="DNA breaking-rejoining enzymes"/>
    <property type="match status" value="1"/>
</dbReference>
<dbReference type="InterPro" id="IPR002104">
    <property type="entry name" value="Integrase_catalytic"/>
</dbReference>
<dbReference type="Gene3D" id="1.10.443.10">
    <property type="entry name" value="Intergrase catalytic core"/>
    <property type="match status" value="1"/>
</dbReference>
<dbReference type="InterPro" id="IPR010998">
    <property type="entry name" value="Integrase_recombinase_N"/>
</dbReference>
<dbReference type="OrthoDB" id="662444at2"/>
<evidence type="ECO:0000313" key="4">
    <source>
        <dbReference type="EMBL" id="ANJ72282.1"/>
    </source>
</evidence>
<keyword evidence="5" id="KW-1185">Reference proteome</keyword>
<name>A0A191ZW24_9RALS</name>
<protein>
    <recommendedName>
        <fullName evidence="3">Tyr recombinase domain-containing protein</fullName>
    </recommendedName>
</protein>
<gene>
    <name evidence="4" type="ORF">A9Y76_07285</name>
</gene>
<reference evidence="5" key="1">
    <citation type="submission" date="2016-06" db="EMBL/GenBank/DDBJ databases">
        <authorList>
            <person name="Xu Y."/>
            <person name="Nagy A."/>
            <person name="Yan X."/>
            <person name="Kim S.W."/>
            <person name="Haley B."/>
            <person name="Liu N.T."/>
            <person name="Nou X."/>
        </authorList>
    </citation>
    <scope>NUCLEOTIDE SEQUENCE [LARGE SCALE GENOMIC DNA]</scope>
    <source>
        <strain evidence="5">ATCC 49129</strain>
    </source>
</reference>
<accession>A0A191ZW24</accession>
<dbReference type="PROSITE" id="PS51898">
    <property type="entry name" value="TYR_RECOMBINASE"/>
    <property type="match status" value="1"/>
</dbReference>
<evidence type="ECO:0000256" key="1">
    <source>
        <dbReference type="ARBA" id="ARBA00023125"/>
    </source>
</evidence>
<dbReference type="GO" id="GO:0003677">
    <property type="term" value="F:DNA binding"/>
    <property type="evidence" value="ECO:0007669"/>
    <property type="project" value="UniProtKB-KW"/>
</dbReference>
<dbReference type="InterPro" id="IPR013762">
    <property type="entry name" value="Integrase-like_cat_sf"/>
</dbReference>
<dbReference type="InterPro" id="IPR011010">
    <property type="entry name" value="DNA_brk_join_enz"/>
</dbReference>
<dbReference type="Pfam" id="PF00589">
    <property type="entry name" value="Phage_integrase"/>
    <property type="match status" value="1"/>
</dbReference>
<sequence>MANIANRSPWVVTQPGKEAQKFRLKSQAKTFLDSLNNPRAKMKQLETAFEVQIKLKDKDGNTVTRSATHSSREEAEKWAIEEEKAIIDFREKNGSFDQSYETMTVEEALWKCWEEHYQKMASSDEVKTRIPQLVSYLGKNTLLRSLNLKKMLDLRNALKKDDYSASSIRNFFAVVSTTLKWARSEWLYPIDNVARGIKLEKPNNAKQRNWVGDEKDRLFKSIEKRSPWLLPIVELSLEMSFRRGELVMPAKGKRAKGATNGLMWEGVNFDRGTLQLFQEKNDWKKGATEEKGRIVPMTERMREILLELYEKSPTKKGYVFSATTNSVTHAFTDCCKAAEPPIENLTFHSCRKIATYGLSKKVNNPILLGKLTGHRDIKTLADRYYKAPIEDLQAMLAEADATTLDGKAIQILKKELGFEDTLRFLVMVKETEDLNTLLIGKSQTTNNEESEETEA</sequence>
<evidence type="ECO:0000313" key="5">
    <source>
        <dbReference type="Proteomes" id="UP000078572"/>
    </source>
</evidence>
<dbReference type="GO" id="GO:0015074">
    <property type="term" value="P:DNA integration"/>
    <property type="evidence" value="ECO:0007669"/>
    <property type="project" value="InterPro"/>
</dbReference>
<evidence type="ECO:0000259" key="3">
    <source>
        <dbReference type="PROSITE" id="PS51898"/>
    </source>
</evidence>
<keyword evidence="2" id="KW-0233">DNA recombination</keyword>
<dbReference type="EMBL" id="CP016022">
    <property type="protein sequence ID" value="ANJ72282.1"/>
    <property type="molecule type" value="Genomic_DNA"/>
</dbReference>
<feature type="domain" description="Tyr recombinase" evidence="3">
    <location>
        <begin position="205"/>
        <end position="397"/>
    </location>
</feature>
<dbReference type="GeneID" id="61525819"/>
<dbReference type="Proteomes" id="UP000078572">
    <property type="component" value="Chromosome 1"/>
</dbReference>
<evidence type="ECO:0000256" key="2">
    <source>
        <dbReference type="ARBA" id="ARBA00023172"/>
    </source>
</evidence>
<dbReference type="Gene3D" id="1.10.150.130">
    <property type="match status" value="1"/>
</dbReference>
<dbReference type="AlphaFoldDB" id="A0A191ZW24"/>
<dbReference type="RefSeq" id="WP_064803110.1">
    <property type="nucleotide sequence ID" value="NZ_CP016022.1"/>
</dbReference>
<proteinExistence type="predicted"/>
<dbReference type="GO" id="GO:0006310">
    <property type="term" value="P:DNA recombination"/>
    <property type="evidence" value="ECO:0007669"/>
    <property type="project" value="UniProtKB-KW"/>
</dbReference>